<dbReference type="InterPro" id="IPR012340">
    <property type="entry name" value="NA-bd_OB-fold"/>
</dbReference>
<dbReference type="Proteomes" id="UP000178109">
    <property type="component" value="Unassembled WGS sequence"/>
</dbReference>
<dbReference type="PANTHER" id="PTHR13691">
    <property type="entry name" value="RIBOSOMAL PROTEIN L2"/>
    <property type="match status" value="1"/>
</dbReference>
<dbReference type="InterPro" id="IPR002171">
    <property type="entry name" value="Ribosomal_uL2"/>
</dbReference>
<dbReference type="AlphaFoldDB" id="A0A1G2BT77"/>
<dbReference type="Pfam" id="PF00181">
    <property type="entry name" value="Ribosomal_L2_N"/>
    <property type="match status" value="1"/>
</dbReference>
<protein>
    <recommendedName>
        <fullName evidence="4">Large ribosomal subunit protein uL2</fullName>
    </recommendedName>
    <alternativeName>
        <fullName evidence="5">50S ribosomal protein L2</fullName>
    </alternativeName>
</protein>
<dbReference type="Gene3D" id="2.40.50.140">
    <property type="entry name" value="Nucleic acid-binding proteins"/>
    <property type="match status" value="1"/>
</dbReference>
<dbReference type="Pfam" id="PF03947">
    <property type="entry name" value="Ribosomal_L2_C"/>
    <property type="match status" value="1"/>
</dbReference>
<reference evidence="9 10" key="1">
    <citation type="journal article" date="2016" name="Nat. Commun.">
        <title>Thousands of microbial genomes shed light on interconnected biogeochemical processes in an aquifer system.</title>
        <authorList>
            <person name="Anantharaman K."/>
            <person name="Brown C.T."/>
            <person name="Hug L.A."/>
            <person name="Sharon I."/>
            <person name="Castelle C.J."/>
            <person name="Probst A.J."/>
            <person name="Thomas B.C."/>
            <person name="Singh A."/>
            <person name="Wilkins M.J."/>
            <person name="Karaoz U."/>
            <person name="Brodie E.L."/>
            <person name="Williams K.H."/>
            <person name="Hubbard S.S."/>
            <person name="Banfield J.F."/>
        </authorList>
    </citation>
    <scope>NUCLEOTIDE SEQUENCE [LARGE SCALE GENOMIC DNA]</scope>
</reference>
<dbReference type="InterPro" id="IPR014722">
    <property type="entry name" value="Rib_uL2_dom2"/>
</dbReference>
<dbReference type="InterPro" id="IPR022669">
    <property type="entry name" value="Ribosomal_uL2_C"/>
</dbReference>
<organism evidence="9 10">
    <name type="scientific">Candidatus Komeilibacteria bacterium RIFCSPLOWO2_02_FULL_48_11</name>
    <dbReference type="NCBI Taxonomy" id="1798553"/>
    <lineage>
        <taxon>Bacteria</taxon>
        <taxon>Candidatus Komeiliibacteriota</taxon>
    </lineage>
</organism>
<name>A0A1G2BT77_9BACT</name>
<keyword evidence="2 9" id="KW-0689">Ribosomal protein</keyword>
<dbReference type="InterPro" id="IPR014726">
    <property type="entry name" value="Ribosomal_uL2_dom3"/>
</dbReference>
<evidence type="ECO:0000256" key="3">
    <source>
        <dbReference type="ARBA" id="ARBA00023274"/>
    </source>
</evidence>
<dbReference type="PIRSF" id="PIRSF002158">
    <property type="entry name" value="Ribosomal_L2"/>
    <property type="match status" value="1"/>
</dbReference>
<evidence type="ECO:0000256" key="2">
    <source>
        <dbReference type="ARBA" id="ARBA00022980"/>
    </source>
</evidence>
<dbReference type="GO" id="GO:0015934">
    <property type="term" value="C:large ribosomal subunit"/>
    <property type="evidence" value="ECO:0007669"/>
    <property type="project" value="InterPro"/>
</dbReference>
<evidence type="ECO:0000256" key="4">
    <source>
        <dbReference type="ARBA" id="ARBA00035242"/>
    </source>
</evidence>
<evidence type="ECO:0000256" key="6">
    <source>
        <dbReference type="SAM" id="MobiDB-lite"/>
    </source>
</evidence>
<dbReference type="EMBL" id="MHKO01000023">
    <property type="protein sequence ID" value="OGY92343.1"/>
    <property type="molecule type" value="Genomic_DNA"/>
</dbReference>
<dbReference type="SUPFAM" id="SSF50104">
    <property type="entry name" value="Translation proteins SH3-like domain"/>
    <property type="match status" value="1"/>
</dbReference>
<sequence>MPIKRYKPTTPGRRFASVLYHQRAGVQDIPNSLKATLNEKSGRNAQGKITVRHQGGAARRHYRKMDFDEPVLEKPGRVIGLQYDPNRSGQVALLSYPSGQKAYTLAVDGLKIGDVIEASRVKNLEVKPGNRLALKRIPAGMIVSNIELFPEKGAKVVRSAGSGASVLSAEDQFVLLKMPSGEIRRFSSECLATVGQVSNPENNLIRLGKAGRLRHRGVRPRVRGKAMNPVDHPHGGGEGHNPIGMKHPKTPWGKPALGVPTRKPHRSSDTLIVRRRKK</sequence>
<dbReference type="GO" id="GO:0003735">
    <property type="term" value="F:structural constituent of ribosome"/>
    <property type="evidence" value="ECO:0007669"/>
    <property type="project" value="InterPro"/>
</dbReference>
<dbReference type="STRING" id="1798553.A3H70_04485"/>
<comment type="caution">
    <text evidence="9">The sequence shown here is derived from an EMBL/GenBank/DDBJ whole genome shotgun (WGS) entry which is preliminary data.</text>
</comment>
<dbReference type="InterPro" id="IPR022666">
    <property type="entry name" value="Ribosomal_uL2_RNA-bd_dom"/>
</dbReference>
<dbReference type="Gene3D" id="2.30.30.30">
    <property type="match status" value="1"/>
</dbReference>
<dbReference type="GO" id="GO:0003723">
    <property type="term" value="F:RNA binding"/>
    <property type="evidence" value="ECO:0007669"/>
    <property type="project" value="InterPro"/>
</dbReference>
<accession>A0A1G2BT77</accession>
<evidence type="ECO:0000259" key="7">
    <source>
        <dbReference type="SMART" id="SM01382"/>
    </source>
</evidence>
<dbReference type="SMART" id="SM01382">
    <property type="entry name" value="Ribosomal_L2_C"/>
    <property type="match status" value="1"/>
</dbReference>
<dbReference type="GO" id="GO:0016740">
    <property type="term" value="F:transferase activity"/>
    <property type="evidence" value="ECO:0007669"/>
    <property type="project" value="InterPro"/>
</dbReference>
<evidence type="ECO:0000259" key="8">
    <source>
        <dbReference type="SMART" id="SM01383"/>
    </source>
</evidence>
<evidence type="ECO:0000256" key="5">
    <source>
        <dbReference type="ARBA" id="ARBA00035459"/>
    </source>
</evidence>
<dbReference type="InterPro" id="IPR008991">
    <property type="entry name" value="Translation_prot_SH3-like_sf"/>
</dbReference>
<evidence type="ECO:0000313" key="9">
    <source>
        <dbReference type="EMBL" id="OGY92343.1"/>
    </source>
</evidence>
<feature type="domain" description="Large ribosomal subunit protein uL2 RNA-binding" evidence="8">
    <location>
        <begin position="42"/>
        <end position="118"/>
    </location>
</feature>
<dbReference type="NCBIfam" id="TIGR01171">
    <property type="entry name" value="rplB_bact"/>
    <property type="match status" value="1"/>
</dbReference>
<dbReference type="GO" id="GO:0002181">
    <property type="term" value="P:cytoplasmic translation"/>
    <property type="evidence" value="ECO:0007669"/>
    <property type="project" value="TreeGrafter"/>
</dbReference>
<dbReference type="PANTHER" id="PTHR13691:SF5">
    <property type="entry name" value="LARGE RIBOSOMAL SUBUNIT PROTEIN UL2M"/>
    <property type="match status" value="1"/>
</dbReference>
<gene>
    <name evidence="9" type="ORF">A3H70_04485</name>
</gene>
<dbReference type="SMART" id="SM01383">
    <property type="entry name" value="Ribosomal_L2"/>
    <property type="match status" value="1"/>
</dbReference>
<feature type="region of interest" description="Disordered" evidence="6">
    <location>
        <begin position="224"/>
        <end position="278"/>
    </location>
</feature>
<dbReference type="Gene3D" id="4.10.950.10">
    <property type="entry name" value="Ribosomal protein L2, domain 3"/>
    <property type="match status" value="1"/>
</dbReference>
<evidence type="ECO:0000256" key="1">
    <source>
        <dbReference type="ARBA" id="ARBA00005636"/>
    </source>
</evidence>
<evidence type="ECO:0000313" key="10">
    <source>
        <dbReference type="Proteomes" id="UP000178109"/>
    </source>
</evidence>
<dbReference type="FunFam" id="4.10.950.10:FF:000001">
    <property type="entry name" value="50S ribosomal protein L2"/>
    <property type="match status" value="1"/>
</dbReference>
<dbReference type="SUPFAM" id="SSF50249">
    <property type="entry name" value="Nucleic acid-binding proteins"/>
    <property type="match status" value="1"/>
</dbReference>
<dbReference type="FunFam" id="2.30.30.30:FF:000001">
    <property type="entry name" value="50S ribosomal protein L2"/>
    <property type="match status" value="1"/>
</dbReference>
<proteinExistence type="inferred from homology"/>
<dbReference type="InterPro" id="IPR005880">
    <property type="entry name" value="Ribosomal_uL2_bac/org-type"/>
</dbReference>
<keyword evidence="3" id="KW-0687">Ribonucleoprotein</keyword>
<comment type="similarity">
    <text evidence="1">Belongs to the universal ribosomal protein uL2 family.</text>
</comment>
<feature type="domain" description="Large ribosomal subunit protein uL2 C-terminal" evidence="7">
    <location>
        <begin position="126"/>
        <end position="255"/>
    </location>
</feature>